<name>A0A844GBY6_9NEIS</name>
<keyword evidence="3" id="KW-1185">Reference proteome</keyword>
<evidence type="ECO:0000313" key="3">
    <source>
        <dbReference type="Proteomes" id="UP000446658"/>
    </source>
</evidence>
<evidence type="ECO:0000256" key="1">
    <source>
        <dbReference type="SAM" id="MobiDB-lite"/>
    </source>
</evidence>
<organism evidence="2 3">
    <name type="scientific">Paludibacterium denitrificans</name>
    <dbReference type="NCBI Taxonomy" id="2675226"/>
    <lineage>
        <taxon>Bacteria</taxon>
        <taxon>Pseudomonadati</taxon>
        <taxon>Pseudomonadota</taxon>
        <taxon>Betaproteobacteria</taxon>
        <taxon>Neisseriales</taxon>
        <taxon>Chromobacteriaceae</taxon>
        <taxon>Paludibacterium</taxon>
    </lineage>
</organism>
<feature type="region of interest" description="Disordered" evidence="1">
    <location>
        <begin position="18"/>
        <end position="53"/>
    </location>
</feature>
<evidence type="ECO:0000313" key="2">
    <source>
        <dbReference type="EMBL" id="MTD32417.1"/>
    </source>
</evidence>
<protein>
    <submittedName>
        <fullName evidence="2">Uncharacterized protein</fullName>
    </submittedName>
</protein>
<dbReference type="EMBL" id="WLYX01000001">
    <property type="protein sequence ID" value="MTD32417.1"/>
    <property type="molecule type" value="Genomic_DNA"/>
</dbReference>
<reference evidence="2 3" key="1">
    <citation type="submission" date="2019-11" db="EMBL/GenBank/DDBJ databases">
        <title>Draft genome sequence of Paludibacterium sp. dN18-1.</title>
        <authorList>
            <person name="Im W.-T."/>
        </authorList>
    </citation>
    <scope>NUCLEOTIDE SEQUENCE [LARGE SCALE GENOMIC DNA]</scope>
    <source>
        <strain evidence="3">dN 18-1</strain>
    </source>
</reference>
<dbReference type="AlphaFoldDB" id="A0A844GBY6"/>
<comment type="caution">
    <text evidence="2">The sequence shown here is derived from an EMBL/GenBank/DDBJ whole genome shotgun (WGS) entry which is preliminary data.</text>
</comment>
<proteinExistence type="predicted"/>
<accession>A0A844GBY6</accession>
<sequence>MPIRAPLIALAGIRTASLKSNRTSDKGLANNRDKHAPKKHKKKAEPTEDWSDL</sequence>
<gene>
    <name evidence="2" type="ORF">GKE73_01280</name>
</gene>
<dbReference type="Proteomes" id="UP000446658">
    <property type="component" value="Unassembled WGS sequence"/>
</dbReference>